<dbReference type="GO" id="GO:0003700">
    <property type="term" value="F:DNA-binding transcription factor activity"/>
    <property type="evidence" value="ECO:0007669"/>
    <property type="project" value="InterPro"/>
</dbReference>
<dbReference type="PROSITE" id="PS51634">
    <property type="entry name" value="CRC"/>
    <property type="match status" value="1"/>
</dbReference>
<feature type="domain" description="CRC" evidence="5">
    <location>
        <begin position="712"/>
        <end position="839"/>
    </location>
</feature>
<comment type="subcellular location">
    <subcellularLocation>
        <location evidence="1">Nucleus</location>
    </subcellularLocation>
</comment>
<dbReference type="InterPro" id="IPR044522">
    <property type="entry name" value="TSO1-like"/>
</dbReference>
<evidence type="ECO:0000313" key="6">
    <source>
        <dbReference type="EMBL" id="JAT50526.1"/>
    </source>
</evidence>
<feature type="region of interest" description="Disordered" evidence="4">
    <location>
        <begin position="687"/>
        <end position="710"/>
    </location>
</feature>
<accession>A0A1D1Y7H7</accession>
<dbReference type="PANTHER" id="PTHR46159:SF6">
    <property type="entry name" value="OS12G0605300 PROTEIN"/>
    <property type="match status" value="1"/>
</dbReference>
<feature type="region of interest" description="Disordered" evidence="4">
    <location>
        <begin position="336"/>
        <end position="382"/>
    </location>
</feature>
<feature type="compositionally biased region" description="Polar residues" evidence="4">
    <location>
        <begin position="373"/>
        <end position="382"/>
    </location>
</feature>
<feature type="region of interest" description="Disordered" evidence="4">
    <location>
        <begin position="632"/>
        <end position="665"/>
    </location>
</feature>
<feature type="region of interest" description="Disordered" evidence="4">
    <location>
        <begin position="1011"/>
        <end position="1043"/>
    </location>
</feature>
<feature type="compositionally biased region" description="Polar residues" evidence="4">
    <location>
        <begin position="632"/>
        <end position="643"/>
    </location>
</feature>
<evidence type="ECO:0000256" key="3">
    <source>
        <dbReference type="ARBA" id="ARBA00023242"/>
    </source>
</evidence>
<keyword evidence="3" id="KW-0539">Nucleus</keyword>
<feature type="compositionally biased region" description="Polar residues" evidence="4">
    <location>
        <begin position="336"/>
        <end position="348"/>
    </location>
</feature>
<evidence type="ECO:0000256" key="2">
    <source>
        <dbReference type="ARBA" id="ARBA00007267"/>
    </source>
</evidence>
<proteinExistence type="inferred from homology"/>
<name>A0A1D1Y7H7_9ARAE</name>
<comment type="similarity">
    <text evidence="2">Belongs to the lin-54 family.</text>
</comment>
<dbReference type="EMBL" id="GDJX01017410">
    <property type="protein sequence ID" value="JAT50526.1"/>
    <property type="molecule type" value="Transcribed_RNA"/>
</dbReference>
<organism evidence="6">
    <name type="scientific">Anthurium amnicola</name>
    <dbReference type="NCBI Taxonomy" id="1678845"/>
    <lineage>
        <taxon>Eukaryota</taxon>
        <taxon>Viridiplantae</taxon>
        <taxon>Streptophyta</taxon>
        <taxon>Embryophyta</taxon>
        <taxon>Tracheophyta</taxon>
        <taxon>Spermatophyta</taxon>
        <taxon>Magnoliopsida</taxon>
        <taxon>Liliopsida</taxon>
        <taxon>Araceae</taxon>
        <taxon>Pothoideae</taxon>
        <taxon>Potheae</taxon>
        <taxon>Anthurium</taxon>
    </lineage>
</organism>
<dbReference type="PANTHER" id="PTHR46159">
    <property type="entry name" value="PROTEIN TESMIN/TSO1-LIKE CXC 2"/>
    <property type="match status" value="1"/>
</dbReference>
<dbReference type="Pfam" id="PF03638">
    <property type="entry name" value="TCR"/>
    <property type="match status" value="2"/>
</dbReference>
<dbReference type="AlphaFoldDB" id="A0A1D1Y7H7"/>
<feature type="compositionally biased region" description="Low complexity" evidence="4">
    <location>
        <begin position="646"/>
        <end position="665"/>
    </location>
</feature>
<dbReference type="InterPro" id="IPR033467">
    <property type="entry name" value="Tesmin/TSO1-like_CXC"/>
</dbReference>
<gene>
    <name evidence="6" type="primary">lin-54_2</name>
    <name evidence="6" type="ORF">g.95727</name>
</gene>
<evidence type="ECO:0000256" key="4">
    <source>
        <dbReference type="SAM" id="MobiDB-lite"/>
    </source>
</evidence>
<sequence length="1111" mass="120417">MDSPENANPAPGFANADAASSPVVVQESPFFTYVRNLSPIKLVKDVHVSSAFRELNFPSPSPVFTSPRVNPIRKENPLRRCQFLSPDSRKNSLRCNAGINELSENTSHFGSDASQSMSVSVPCIVDSEREFPSQVQSSSSPSGSVDDFFADPMEECVNSCGPSDSCLDQAVELRQVSQGRHGNPDKVLKEHGQSQSCIEDLANQVVYNKIADSVDTLPSHYSSQVVETCSSSPLEIITTLDPHDSDIEEGGVKVAELSTSTCQIDGSPTAYVSSVQLICDHIKDSVNIADNGYRDDERPLNQCSELTSQPTMEDDPSEVPASDLHVYEHIMDQTANGTISAGPSSGKDNSLDHKGEKSINPLDPSHDTRTRTSENGSGFEQDSAPQFQLESLQTVNIDNNQQNNSRAVCNTVAENAISSEQGCLPSKQQLEGSQHSCAMRKRLEFVSFGTPEMDLECSGRTWNISTAVNGGIATLTESPASSSDLETLNVSLAESIETSQSMQVSYAANLSKGALRKASLCLHQTTDAHAGTDKSVHKTGSFSVTAPRPAGIGLHLNSIGNTVATNCNLNMQLVEKDFGNDCLSAKGEMTLHQSGDQRINDSKGCIASMTFTTNISAKSAVDAYSPLFCTSNEKSTDNQQQNRGMLPPNSSISLPSPLNVNPSESSQQTMFLSHTIVPCAMKRSSSENPCISDEQNEMSPKKKSKKASENDGCKRCNCKKSKCLKLYCDCFAAGVYCAVACACQACLNRPEYEDTVLETRQQIENRNPLAFAPKVIVHVAEAPKTSGDESKHVTPASARHKRGCNCKRSQCLKKYCECFQSKVGCSLGCRCEGCKNRYGVKNGPVEIVESEDRQTQYEKYGNKLYEATDAVGVRSEMSNNDKHPHLSPFTPLLEGSNGIIASKSQFPSRRYLSSPESAASALSPFSPSNSGNFERFQAIEGNSAMVPYDKELDVYDEVGIDTLSPGWDGFTDICNLSPLPNSSGDPRERTKLLFQGSSHISVRSLLWRTSPNTPTPRFGESKIASKSCSDSGPPNVYEDDTPDILKDTCITDKGPKISSPNKKRVSPPHIHLNEMISGSSTSMRSRKFILKSVPSFPSLTPYSNNIKGHGT</sequence>
<dbReference type="InterPro" id="IPR005172">
    <property type="entry name" value="CRC"/>
</dbReference>
<protein>
    <submittedName>
        <fullName evidence="6">Protein lin-54</fullName>
    </submittedName>
</protein>
<reference evidence="6" key="1">
    <citation type="submission" date="2015-07" db="EMBL/GenBank/DDBJ databases">
        <title>Transcriptome Assembly of Anthurium amnicola.</title>
        <authorList>
            <person name="Suzuki J."/>
        </authorList>
    </citation>
    <scope>NUCLEOTIDE SEQUENCE</scope>
</reference>
<evidence type="ECO:0000256" key="1">
    <source>
        <dbReference type="ARBA" id="ARBA00004123"/>
    </source>
</evidence>
<dbReference type="SMART" id="SM01114">
    <property type="entry name" value="CXC"/>
    <property type="match status" value="2"/>
</dbReference>
<dbReference type="GO" id="GO:0005634">
    <property type="term" value="C:nucleus"/>
    <property type="evidence" value="ECO:0007669"/>
    <property type="project" value="UniProtKB-SubCell"/>
</dbReference>
<evidence type="ECO:0000259" key="5">
    <source>
        <dbReference type="PROSITE" id="PS51634"/>
    </source>
</evidence>